<dbReference type="AlphaFoldDB" id="A0A3B0X4I7"/>
<sequence>MSNKKTCMDYINDAKSRITEIEIDMAEQLIVKGYKVIDIRESHEHEAKKIKGSINIPRGVLEPAACLDFQDINPVLRDSRDDSWLILCATSGRAALATDTLQAMGFNNVTNIAGDLEAWENANKGILCTA</sequence>
<dbReference type="PANTHER" id="PTHR44086:SF10">
    <property type="entry name" value="THIOSULFATE SULFURTRANSFERASE_RHODANESE-LIKE DOMAIN-CONTAINING PROTEIN 3"/>
    <property type="match status" value="1"/>
</dbReference>
<reference evidence="2" key="1">
    <citation type="submission" date="2018-06" db="EMBL/GenBank/DDBJ databases">
        <authorList>
            <person name="Zhirakovskaya E."/>
        </authorList>
    </citation>
    <scope>NUCLEOTIDE SEQUENCE</scope>
</reference>
<protein>
    <recommendedName>
        <fullName evidence="1">Rhodanese domain-containing protein</fullName>
    </recommendedName>
</protein>
<proteinExistence type="predicted"/>
<gene>
    <name evidence="2" type="ORF">MNBD_GAMMA07-874</name>
</gene>
<organism evidence="2">
    <name type="scientific">hydrothermal vent metagenome</name>
    <dbReference type="NCBI Taxonomy" id="652676"/>
    <lineage>
        <taxon>unclassified sequences</taxon>
        <taxon>metagenomes</taxon>
        <taxon>ecological metagenomes</taxon>
    </lineage>
</organism>
<dbReference type="PANTHER" id="PTHR44086">
    <property type="entry name" value="THIOSULFATE SULFURTRANSFERASE RDL2, MITOCHONDRIAL-RELATED"/>
    <property type="match status" value="1"/>
</dbReference>
<dbReference type="EMBL" id="UOFF01000466">
    <property type="protein sequence ID" value="VAW57827.1"/>
    <property type="molecule type" value="Genomic_DNA"/>
</dbReference>
<dbReference type="GO" id="GO:0004792">
    <property type="term" value="F:thiosulfate-cyanide sulfurtransferase activity"/>
    <property type="evidence" value="ECO:0007669"/>
    <property type="project" value="TreeGrafter"/>
</dbReference>
<dbReference type="InterPro" id="IPR001763">
    <property type="entry name" value="Rhodanese-like_dom"/>
</dbReference>
<accession>A0A3B0X4I7</accession>
<feature type="domain" description="Rhodanese" evidence="1">
    <location>
        <begin position="30"/>
        <end position="124"/>
    </location>
</feature>
<dbReference type="Pfam" id="PF00581">
    <property type="entry name" value="Rhodanese"/>
    <property type="match status" value="1"/>
</dbReference>
<evidence type="ECO:0000313" key="2">
    <source>
        <dbReference type="EMBL" id="VAW57827.1"/>
    </source>
</evidence>
<dbReference type="Gene3D" id="3.40.250.10">
    <property type="entry name" value="Rhodanese-like domain"/>
    <property type="match status" value="1"/>
</dbReference>
<dbReference type="InterPro" id="IPR036873">
    <property type="entry name" value="Rhodanese-like_dom_sf"/>
</dbReference>
<dbReference type="SUPFAM" id="SSF52821">
    <property type="entry name" value="Rhodanese/Cell cycle control phosphatase"/>
    <property type="match status" value="1"/>
</dbReference>
<dbReference type="SMART" id="SM00450">
    <property type="entry name" value="RHOD"/>
    <property type="match status" value="1"/>
</dbReference>
<name>A0A3B0X4I7_9ZZZZ</name>
<dbReference type="PROSITE" id="PS50206">
    <property type="entry name" value="RHODANESE_3"/>
    <property type="match status" value="1"/>
</dbReference>
<evidence type="ECO:0000259" key="1">
    <source>
        <dbReference type="PROSITE" id="PS50206"/>
    </source>
</evidence>